<name>A0ABT7DZ38_9NEIS</name>
<evidence type="ECO:0000313" key="4">
    <source>
        <dbReference type="Proteomes" id="UP001172778"/>
    </source>
</evidence>
<evidence type="ECO:0000256" key="2">
    <source>
        <dbReference type="SAM" id="SignalP"/>
    </source>
</evidence>
<protein>
    <recommendedName>
        <fullName evidence="5">Lipoprotein</fullName>
    </recommendedName>
</protein>
<dbReference type="PROSITE" id="PS51257">
    <property type="entry name" value="PROKAR_LIPOPROTEIN"/>
    <property type="match status" value="1"/>
</dbReference>
<dbReference type="RefSeq" id="WP_284101643.1">
    <property type="nucleotide sequence ID" value="NZ_JARRAF010000018.1"/>
</dbReference>
<sequence length="186" mass="20936">MRAFVLLSLNLSLLTGCASMLPSSRSEDVVRWHSYEELVQAFNAIQPQQTDEAGLRQMGLHPDVTANITHIGYAEFRSRYAPDGVQDEAGLDAGLRTCLQARQQCHGYKVDVMRESRQRVGNFLLDFLAFKKVTDVKGWRFMGWIAVVNGKVVFREYGGTPSVSRQEESHNPLGPLQGIGESMRYR</sequence>
<proteinExistence type="predicted"/>
<feature type="region of interest" description="Disordered" evidence="1">
    <location>
        <begin position="161"/>
        <end position="186"/>
    </location>
</feature>
<gene>
    <name evidence="3" type="ORF">PZA18_14840</name>
</gene>
<keyword evidence="4" id="KW-1185">Reference proteome</keyword>
<reference evidence="3" key="1">
    <citation type="submission" date="2023-03" db="EMBL/GenBank/DDBJ databases">
        <title>Chitinimonas shenzhenensis gen. nov., sp. nov., a novel member of family Burkholderiaceae isolated from activated sludge collected in Shen Zhen, China.</title>
        <authorList>
            <person name="Wang X."/>
        </authorList>
    </citation>
    <scope>NUCLEOTIDE SEQUENCE</scope>
    <source>
        <strain evidence="3">DQS-5</strain>
    </source>
</reference>
<evidence type="ECO:0000256" key="1">
    <source>
        <dbReference type="SAM" id="MobiDB-lite"/>
    </source>
</evidence>
<dbReference type="EMBL" id="JARRAF010000018">
    <property type="protein sequence ID" value="MDK2125331.1"/>
    <property type="molecule type" value="Genomic_DNA"/>
</dbReference>
<evidence type="ECO:0000313" key="3">
    <source>
        <dbReference type="EMBL" id="MDK2125331.1"/>
    </source>
</evidence>
<feature type="signal peptide" evidence="2">
    <location>
        <begin position="1"/>
        <end position="20"/>
    </location>
</feature>
<accession>A0ABT7DZ38</accession>
<comment type="caution">
    <text evidence="3">The sequence shown here is derived from an EMBL/GenBank/DDBJ whole genome shotgun (WGS) entry which is preliminary data.</text>
</comment>
<feature type="chain" id="PRO_5046037927" description="Lipoprotein" evidence="2">
    <location>
        <begin position="21"/>
        <end position="186"/>
    </location>
</feature>
<dbReference type="Proteomes" id="UP001172778">
    <property type="component" value="Unassembled WGS sequence"/>
</dbReference>
<keyword evidence="2" id="KW-0732">Signal</keyword>
<evidence type="ECO:0008006" key="5">
    <source>
        <dbReference type="Google" id="ProtNLM"/>
    </source>
</evidence>
<organism evidence="3 4">
    <name type="scientific">Parachitinimonas caeni</name>
    <dbReference type="NCBI Taxonomy" id="3031301"/>
    <lineage>
        <taxon>Bacteria</taxon>
        <taxon>Pseudomonadati</taxon>
        <taxon>Pseudomonadota</taxon>
        <taxon>Betaproteobacteria</taxon>
        <taxon>Neisseriales</taxon>
        <taxon>Chitinibacteraceae</taxon>
        <taxon>Parachitinimonas</taxon>
    </lineage>
</organism>